<dbReference type="EMBL" id="PGTN01000059">
    <property type="protein sequence ID" value="PJF47251.1"/>
    <property type="molecule type" value="Genomic_DNA"/>
</dbReference>
<dbReference type="Proteomes" id="UP000230790">
    <property type="component" value="Unassembled WGS sequence"/>
</dbReference>
<protein>
    <recommendedName>
        <fullName evidence="3">DUF1800 domain-containing protein</fullName>
    </recommendedName>
</protein>
<proteinExistence type="predicted"/>
<dbReference type="InterPro" id="IPR014917">
    <property type="entry name" value="DUF1800"/>
</dbReference>
<accession>A0A2M8QBS3</accession>
<comment type="caution">
    <text evidence="1">The sequence shown here is derived from an EMBL/GenBank/DDBJ whole genome shotgun (WGS) entry which is preliminary data.</text>
</comment>
<dbReference type="AlphaFoldDB" id="A0A2M8QBS3"/>
<name>A0A2M8QBS3_9CHLR</name>
<reference evidence="1 2" key="1">
    <citation type="submission" date="2017-11" db="EMBL/GenBank/DDBJ databases">
        <title>Evolution of Phototrophy in the Chloroflexi Phylum Driven by Horizontal Gene Transfer.</title>
        <authorList>
            <person name="Ward L.M."/>
            <person name="Hemp J."/>
            <person name="Shih P.M."/>
            <person name="Mcglynn S.E."/>
            <person name="Fischer W."/>
        </authorList>
    </citation>
    <scope>NUCLEOTIDE SEQUENCE [LARGE SCALE GENOMIC DNA]</scope>
    <source>
        <strain evidence="1">JP3_7</strain>
    </source>
</reference>
<gene>
    <name evidence="1" type="ORF">CUN48_09705</name>
</gene>
<evidence type="ECO:0000313" key="2">
    <source>
        <dbReference type="Proteomes" id="UP000230790"/>
    </source>
</evidence>
<organism evidence="1 2">
    <name type="scientific">Candidatus Thermofonsia Clade 3 bacterium</name>
    <dbReference type="NCBI Taxonomy" id="2364212"/>
    <lineage>
        <taxon>Bacteria</taxon>
        <taxon>Bacillati</taxon>
        <taxon>Chloroflexota</taxon>
        <taxon>Candidatus Thermofontia</taxon>
        <taxon>Candidatus Thermofonsia Clade 3</taxon>
    </lineage>
</organism>
<dbReference type="Pfam" id="PF08811">
    <property type="entry name" value="DUF1800"/>
    <property type="match status" value="1"/>
</dbReference>
<evidence type="ECO:0000313" key="1">
    <source>
        <dbReference type="EMBL" id="PJF47251.1"/>
    </source>
</evidence>
<sequence>MITIQLSTPPGDPPTLARLAWNRLAFGPRPEDLTTLSNFNLADFVDEQLNYEDIDDSACENYVNALSRAAPNGSTVPPLDASLAELKAYVENNSTRYLQRHLWTATYARALLSKRQLYELMVDFWTNHLQTNFQHYAKYWEDHYVIRTHALGNFRDLIEASAKSPSMLDFLSNRYSDGYNPNENYARELLELHTVGSYSYVPGPGYRTHPNYTEEDVQALARILSGWTNYRSPNDEFYFNAGRSWPRHDWTEKRLWLGNDNYFYIPPGGIEQGEQVFDILVEHPSTAYFIAFKLCRRFISDYPDVFCPEAVEAGAQAFMQSHGDIRQTVRAILLHPKFTQSWGQKVKRPFEFFISTLRALGITEMINFLPDNWNALGERRFAQMNELLGQTLFEFSAPTGYPDIALAWWNTGQVFGRWTLANMLVNRYFGEQLDPTNPAPSDTLLNSLLGLPKSATNVVDDLIARFIGRNIHADDRTALIQYLGQGNANANVDSTSPRLRPLIAVIAASPYAQWR</sequence>
<evidence type="ECO:0008006" key="3">
    <source>
        <dbReference type="Google" id="ProtNLM"/>
    </source>
</evidence>